<keyword evidence="6 14" id="KW-0812">Transmembrane</keyword>
<dbReference type="InterPro" id="IPR011992">
    <property type="entry name" value="EF-hand-dom_pair"/>
</dbReference>
<comment type="function">
    <text evidence="1">Mitochondrial transporter that mediates uptake of thiamine pyrophosphate (ThPP) into mitochondria.</text>
</comment>
<sequence>MDGESPQAREERLNGLWYQLDVKRKGRLDTGDLKVGLTKMNHPLKDADGLIRDMLAACDIDHDGQITYDEFVKFCSQTEKELWNLFQTIDRDHSGNLDKSELSQAFERSGVAVSNARLDRFFGYIDKNHDGKIDFPEWRDFLLFIPTHSPGLKQIFSYYTTSVKLTAEGDVHLSDEALSGLGTTFQFLRYSLFGAIIQIYDPPPRTSTNIRYPEHTTRPPEQDTAFYDIHHPFHLIFEDDDPFITSNPARRKIILPQTDTENPEHLQRLTLTDLVPHVGYFAAGGLSGIISRTATAPLDRLKVYLIAQTGTATEALQAVKKAAPLEATKLSGRTLWNASKELWAAGGLRSLFAGNGLNILKVMPESAVKFGSYEAAKRAVARFEGHDNPKHIRHTSQFIAGGLAGMVAQAVVYPLDTLKFRTQCETVSGAPKGNALIVATARKMWRTTGVAGYYRGLPMGLIGMFPYSAIDLFAFENLKQMIVKRNMRLRNTKHEEDALPSNFSLALIGAFSGAIGASVVYPINLLRTRLQSQGTTQHPRTYTGVFDVTRQTIQGEGVRGLFKGLTPNLLKVVPSVSITYVVYENTKRALHLS</sequence>
<keyword evidence="8" id="KW-0677">Repeat</keyword>
<dbReference type="InterPro" id="IPR002048">
    <property type="entry name" value="EF_hand_dom"/>
</dbReference>
<feature type="transmembrane region" description="Helical" evidence="16">
    <location>
        <begin position="503"/>
        <end position="523"/>
    </location>
</feature>
<evidence type="ECO:0000256" key="15">
    <source>
        <dbReference type="RuleBase" id="RU000488"/>
    </source>
</evidence>
<dbReference type="PROSITE" id="PS00018">
    <property type="entry name" value="EF_HAND_1"/>
    <property type="match status" value="2"/>
</dbReference>
<keyword evidence="7" id="KW-0479">Metal-binding</keyword>
<evidence type="ECO:0000256" key="11">
    <source>
        <dbReference type="ARBA" id="ARBA00022989"/>
    </source>
</evidence>
<dbReference type="Pfam" id="PF00153">
    <property type="entry name" value="Mito_carr"/>
    <property type="match status" value="3"/>
</dbReference>
<dbReference type="SUPFAM" id="SSF103506">
    <property type="entry name" value="Mitochondrial carrier"/>
    <property type="match status" value="1"/>
</dbReference>
<comment type="caution">
    <text evidence="18">The sequence shown here is derived from an EMBL/GenBank/DDBJ whole genome shotgun (WGS) entry which is preliminary data.</text>
</comment>
<keyword evidence="9" id="KW-0999">Mitochondrion inner membrane</keyword>
<keyword evidence="12" id="KW-0496">Mitochondrion</keyword>
<protein>
    <recommendedName>
        <fullName evidence="4">Mitochondrial thiamine pyrophosphate carrier 1</fullName>
    </recommendedName>
</protein>
<evidence type="ECO:0000256" key="14">
    <source>
        <dbReference type="PROSITE-ProRule" id="PRU00282"/>
    </source>
</evidence>
<organism evidence="18 19">
    <name type="scientific">Extremus antarcticus</name>
    <dbReference type="NCBI Taxonomy" id="702011"/>
    <lineage>
        <taxon>Eukaryota</taxon>
        <taxon>Fungi</taxon>
        <taxon>Dikarya</taxon>
        <taxon>Ascomycota</taxon>
        <taxon>Pezizomycotina</taxon>
        <taxon>Dothideomycetes</taxon>
        <taxon>Dothideomycetidae</taxon>
        <taxon>Mycosphaerellales</taxon>
        <taxon>Extremaceae</taxon>
        <taxon>Extremus</taxon>
    </lineage>
</organism>
<evidence type="ECO:0000256" key="12">
    <source>
        <dbReference type="ARBA" id="ARBA00023128"/>
    </source>
</evidence>
<evidence type="ECO:0000256" key="4">
    <source>
        <dbReference type="ARBA" id="ARBA00021935"/>
    </source>
</evidence>
<evidence type="ECO:0000256" key="8">
    <source>
        <dbReference type="ARBA" id="ARBA00022737"/>
    </source>
</evidence>
<comment type="subcellular location">
    <subcellularLocation>
        <location evidence="2">Mitochondrion inner membrane</location>
        <topology evidence="2">Multi-pass membrane protein</topology>
    </subcellularLocation>
</comment>
<dbReference type="EMBL" id="JAWDJX010000074">
    <property type="protein sequence ID" value="KAK3046929.1"/>
    <property type="molecule type" value="Genomic_DNA"/>
</dbReference>
<dbReference type="FunFam" id="1.50.40.10:FF:000016">
    <property type="entry name" value="Solute carrier family 25 member 23"/>
    <property type="match status" value="1"/>
</dbReference>
<evidence type="ECO:0000256" key="2">
    <source>
        <dbReference type="ARBA" id="ARBA00004448"/>
    </source>
</evidence>
<gene>
    <name evidence="18" type="ORF">LTR09_011613</name>
</gene>
<dbReference type="SMART" id="SM00054">
    <property type="entry name" value="EFh"/>
    <property type="match status" value="3"/>
</dbReference>
<dbReference type="InterPro" id="IPR023395">
    <property type="entry name" value="MCP_dom_sf"/>
</dbReference>
<dbReference type="PROSITE" id="PS50920">
    <property type="entry name" value="SOLCAR"/>
    <property type="match status" value="3"/>
</dbReference>
<keyword evidence="13 14" id="KW-0472">Membrane</keyword>
<feature type="repeat" description="Solcar" evidence="14">
    <location>
        <begin position="275"/>
        <end position="379"/>
    </location>
</feature>
<dbReference type="Pfam" id="PF13499">
    <property type="entry name" value="EF-hand_7"/>
    <property type="match status" value="2"/>
</dbReference>
<keyword evidence="19" id="KW-1185">Reference proteome</keyword>
<dbReference type="CDD" id="cd00051">
    <property type="entry name" value="EFh"/>
    <property type="match status" value="1"/>
</dbReference>
<evidence type="ECO:0000256" key="13">
    <source>
        <dbReference type="ARBA" id="ARBA00023136"/>
    </source>
</evidence>
<evidence type="ECO:0000259" key="17">
    <source>
        <dbReference type="PROSITE" id="PS50222"/>
    </source>
</evidence>
<comment type="similarity">
    <text evidence="3 15">Belongs to the mitochondrial carrier (TC 2.A.29) family.</text>
</comment>
<name>A0AAJ0D644_9PEZI</name>
<keyword evidence="11 16" id="KW-1133">Transmembrane helix</keyword>
<feature type="domain" description="EF-hand" evidence="17">
    <location>
        <begin position="113"/>
        <end position="148"/>
    </location>
</feature>
<dbReference type="Gene3D" id="1.10.238.10">
    <property type="entry name" value="EF-hand"/>
    <property type="match status" value="1"/>
</dbReference>
<evidence type="ECO:0000256" key="6">
    <source>
        <dbReference type="ARBA" id="ARBA00022692"/>
    </source>
</evidence>
<dbReference type="InterPro" id="IPR018247">
    <property type="entry name" value="EF_Hand_1_Ca_BS"/>
</dbReference>
<feature type="domain" description="EF-hand" evidence="17">
    <location>
        <begin position="77"/>
        <end position="112"/>
    </location>
</feature>
<dbReference type="AlphaFoldDB" id="A0AAJ0D644"/>
<evidence type="ECO:0000256" key="3">
    <source>
        <dbReference type="ARBA" id="ARBA00006375"/>
    </source>
</evidence>
<evidence type="ECO:0000313" key="19">
    <source>
        <dbReference type="Proteomes" id="UP001271007"/>
    </source>
</evidence>
<keyword evidence="5 15" id="KW-0813">Transport</keyword>
<accession>A0AAJ0D644</accession>
<dbReference type="Gene3D" id="1.50.40.10">
    <property type="entry name" value="Mitochondrial carrier domain"/>
    <property type="match status" value="1"/>
</dbReference>
<dbReference type="PROSITE" id="PS50222">
    <property type="entry name" value="EF_HAND_2"/>
    <property type="match status" value="2"/>
</dbReference>
<dbReference type="SUPFAM" id="SSF47473">
    <property type="entry name" value="EF-hand"/>
    <property type="match status" value="1"/>
</dbReference>
<dbReference type="GO" id="GO:0005743">
    <property type="term" value="C:mitochondrial inner membrane"/>
    <property type="evidence" value="ECO:0007669"/>
    <property type="project" value="UniProtKB-SubCell"/>
</dbReference>
<dbReference type="GO" id="GO:0055085">
    <property type="term" value="P:transmembrane transport"/>
    <property type="evidence" value="ECO:0007669"/>
    <property type="project" value="InterPro"/>
</dbReference>
<evidence type="ECO:0000256" key="7">
    <source>
        <dbReference type="ARBA" id="ARBA00022723"/>
    </source>
</evidence>
<dbReference type="PRINTS" id="PR00926">
    <property type="entry name" value="MITOCARRIER"/>
</dbReference>
<reference evidence="18" key="1">
    <citation type="submission" date="2023-04" db="EMBL/GenBank/DDBJ databases">
        <title>Black Yeasts Isolated from many extreme environments.</title>
        <authorList>
            <person name="Coleine C."/>
            <person name="Stajich J.E."/>
            <person name="Selbmann L."/>
        </authorList>
    </citation>
    <scope>NUCLEOTIDE SEQUENCE</scope>
    <source>
        <strain evidence="18">CCFEE 5312</strain>
    </source>
</reference>
<evidence type="ECO:0000256" key="5">
    <source>
        <dbReference type="ARBA" id="ARBA00022448"/>
    </source>
</evidence>
<dbReference type="GO" id="GO:0005509">
    <property type="term" value="F:calcium ion binding"/>
    <property type="evidence" value="ECO:0007669"/>
    <property type="project" value="InterPro"/>
</dbReference>
<dbReference type="InterPro" id="IPR018108">
    <property type="entry name" value="MCP_transmembrane"/>
</dbReference>
<keyword evidence="10" id="KW-0106">Calcium</keyword>
<evidence type="ECO:0000313" key="18">
    <source>
        <dbReference type="EMBL" id="KAK3046929.1"/>
    </source>
</evidence>
<dbReference type="Proteomes" id="UP001271007">
    <property type="component" value="Unassembled WGS sequence"/>
</dbReference>
<feature type="repeat" description="Solcar" evidence="14">
    <location>
        <begin position="392"/>
        <end position="481"/>
    </location>
</feature>
<evidence type="ECO:0000256" key="9">
    <source>
        <dbReference type="ARBA" id="ARBA00022792"/>
    </source>
</evidence>
<evidence type="ECO:0000256" key="10">
    <source>
        <dbReference type="ARBA" id="ARBA00022837"/>
    </source>
</evidence>
<dbReference type="PANTHER" id="PTHR24089">
    <property type="entry name" value="SOLUTE CARRIER FAMILY 25"/>
    <property type="match status" value="1"/>
</dbReference>
<feature type="repeat" description="Solcar" evidence="14">
    <location>
        <begin position="500"/>
        <end position="589"/>
    </location>
</feature>
<dbReference type="InterPro" id="IPR002067">
    <property type="entry name" value="MCP"/>
</dbReference>
<proteinExistence type="inferred from homology"/>
<evidence type="ECO:0000256" key="16">
    <source>
        <dbReference type="SAM" id="Phobius"/>
    </source>
</evidence>
<evidence type="ECO:0000256" key="1">
    <source>
        <dbReference type="ARBA" id="ARBA00002238"/>
    </source>
</evidence>